<dbReference type="GO" id="GO:0016829">
    <property type="term" value="F:lyase activity"/>
    <property type="evidence" value="ECO:0007669"/>
    <property type="project" value="UniProtKB-KW"/>
</dbReference>
<keyword evidence="5" id="KW-1185">Reference proteome</keyword>
<evidence type="ECO:0000256" key="1">
    <source>
        <dbReference type="ARBA" id="ARBA00001933"/>
    </source>
</evidence>
<protein>
    <submittedName>
        <fullName evidence="4">Pyridoxal 5-phosphate dependent beta-lyase</fullName>
    </submittedName>
</protein>
<reference evidence="5" key="1">
    <citation type="submission" date="2016-10" db="EMBL/GenBank/DDBJ databases">
        <authorList>
            <person name="Varghese N."/>
            <person name="Submissions S."/>
        </authorList>
    </citation>
    <scope>NUCLEOTIDE SEQUENCE [LARGE SCALE GENOMIC DNA]</scope>
    <source>
        <strain evidence="5">DSM 22127</strain>
    </source>
</reference>
<organism evidence="4 5">
    <name type="scientific">Nocardioides scoriae</name>
    <dbReference type="NCBI Taxonomy" id="642780"/>
    <lineage>
        <taxon>Bacteria</taxon>
        <taxon>Bacillati</taxon>
        <taxon>Actinomycetota</taxon>
        <taxon>Actinomycetes</taxon>
        <taxon>Propionibacteriales</taxon>
        <taxon>Nocardioidaceae</taxon>
        <taxon>Nocardioides</taxon>
    </lineage>
</organism>
<name>A0A1H1Q9G9_9ACTN</name>
<dbReference type="AlphaFoldDB" id="A0A1H1Q9G9"/>
<evidence type="ECO:0000256" key="2">
    <source>
        <dbReference type="ARBA" id="ARBA00022898"/>
    </source>
</evidence>
<keyword evidence="4" id="KW-0456">Lyase</keyword>
<gene>
    <name evidence="4" type="ORF">SAMN04488570_1353</name>
</gene>
<dbReference type="InterPro" id="IPR015422">
    <property type="entry name" value="PyrdxlP-dep_Trfase_small"/>
</dbReference>
<evidence type="ECO:0000313" key="4">
    <source>
        <dbReference type="EMBL" id="SDS20096.1"/>
    </source>
</evidence>
<dbReference type="Proteomes" id="UP000198859">
    <property type="component" value="Chromosome I"/>
</dbReference>
<proteinExistence type="predicted"/>
<evidence type="ECO:0000313" key="5">
    <source>
        <dbReference type="Proteomes" id="UP000198859"/>
    </source>
</evidence>
<dbReference type="Pfam" id="PF00266">
    <property type="entry name" value="Aminotran_5"/>
    <property type="match status" value="1"/>
</dbReference>
<dbReference type="SUPFAM" id="SSF53383">
    <property type="entry name" value="PLP-dependent transferases"/>
    <property type="match status" value="1"/>
</dbReference>
<dbReference type="InterPro" id="IPR000192">
    <property type="entry name" value="Aminotrans_V_dom"/>
</dbReference>
<keyword evidence="2" id="KW-0663">Pyridoxal phosphate</keyword>
<sequence>MSEPTTSGTTSWDDWAAARPRGATLHLDSASAGRSSAAVLDAVAAHLRAEARDGGYVAAEHAAPVVEQARADTAALLGTDAAGVAFVESATAALDVLLDVWPLPEHARVGTTASSWGPNVELVEHRGHRPELLPVDDLGVLDLDTLEVRLRQDPPDVLLLDLVAAHRGLVQPAREAVEVAHAHGVAVWVDAAQGIGHVDATSGADASLATSRKWLTGPRGVGMVAVAPSWRDRLRVRPLAKQPGSTPVQRLESGEAHVAGRVGLGVALRELHDLGPARVHARLAEVGARVREAVAGLPGWEVVLPQAPAGALTAVAPTAGQDVVAVQARLLHDHGVLTTVCLPWRAPSDDAVAAWPVLRVSPHLDLSDDDLERLVAGLLAAGPDRGARP</sequence>
<dbReference type="PANTHER" id="PTHR43586:SF8">
    <property type="entry name" value="CYSTEINE DESULFURASE 1, CHLOROPLASTIC"/>
    <property type="match status" value="1"/>
</dbReference>
<dbReference type="EMBL" id="LT629757">
    <property type="protein sequence ID" value="SDS20096.1"/>
    <property type="molecule type" value="Genomic_DNA"/>
</dbReference>
<dbReference type="STRING" id="642780.SAMN04488570_1353"/>
<dbReference type="RefSeq" id="WP_157682761.1">
    <property type="nucleotide sequence ID" value="NZ_LT629757.1"/>
</dbReference>
<dbReference type="InterPro" id="IPR015421">
    <property type="entry name" value="PyrdxlP-dep_Trfase_major"/>
</dbReference>
<dbReference type="InterPro" id="IPR015424">
    <property type="entry name" value="PyrdxlP-dep_Trfase"/>
</dbReference>
<evidence type="ECO:0000259" key="3">
    <source>
        <dbReference type="Pfam" id="PF00266"/>
    </source>
</evidence>
<dbReference type="Gene3D" id="3.40.640.10">
    <property type="entry name" value="Type I PLP-dependent aspartate aminotransferase-like (Major domain)"/>
    <property type="match status" value="1"/>
</dbReference>
<comment type="cofactor">
    <cofactor evidence="1">
        <name>pyridoxal 5'-phosphate</name>
        <dbReference type="ChEBI" id="CHEBI:597326"/>
    </cofactor>
</comment>
<dbReference type="OrthoDB" id="9808002at2"/>
<dbReference type="PANTHER" id="PTHR43586">
    <property type="entry name" value="CYSTEINE DESULFURASE"/>
    <property type="match status" value="1"/>
</dbReference>
<accession>A0A1H1Q9G9</accession>
<dbReference type="Gene3D" id="3.90.1150.10">
    <property type="entry name" value="Aspartate Aminotransferase, domain 1"/>
    <property type="match status" value="1"/>
</dbReference>
<feature type="domain" description="Aminotransferase class V" evidence="3">
    <location>
        <begin position="27"/>
        <end position="371"/>
    </location>
</feature>